<dbReference type="Proteomes" id="UP000195521">
    <property type="component" value="Unassembled WGS sequence"/>
</dbReference>
<feature type="coiled-coil region" evidence="1">
    <location>
        <begin position="89"/>
        <end position="144"/>
    </location>
</feature>
<accession>A0A1Y1JIR3</accession>
<dbReference type="GeneID" id="39749123"/>
<comment type="caution">
    <text evidence="4">The sequence shown here is derived from an EMBL/GenBank/DDBJ whole genome shotgun (WGS) entry which is preliminary data.</text>
</comment>
<proteinExistence type="predicted"/>
<dbReference type="AlphaFoldDB" id="A0A1Y1JIR3"/>
<feature type="coiled-coil region" evidence="1">
    <location>
        <begin position="173"/>
        <end position="228"/>
    </location>
</feature>
<keyword evidence="3" id="KW-0472">Membrane</keyword>
<feature type="transmembrane region" description="Helical" evidence="3">
    <location>
        <begin position="21"/>
        <end position="45"/>
    </location>
</feature>
<feature type="compositionally biased region" description="Basic and acidic residues" evidence="2">
    <location>
        <begin position="321"/>
        <end position="342"/>
    </location>
</feature>
<evidence type="ECO:0000256" key="3">
    <source>
        <dbReference type="SAM" id="Phobius"/>
    </source>
</evidence>
<evidence type="ECO:0000313" key="4">
    <source>
        <dbReference type="EMBL" id="GAW82386.1"/>
    </source>
</evidence>
<keyword evidence="3" id="KW-0812">Transmembrane</keyword>
<reference evidence="5" key="1">
    <citation type="submission" date="2017-04" db="EMBL/GenBank/DDBJ databases">
        <title>Plasmodium gonderi genome.</title>
        <authorList>
            <person name="Arisue N."/>
            <person name="Honma H."/>
            <person name="Kawai S."/>
            <person name="Tougan T."/>
            <person name="Tanabe K."/>
            <person name="Horii T."/>
        </authorList>
    </citation>
    <scope>NUCLEOTIDE SEQUENCE [LARGE SCALE GENOMIC DNA]</scope>
    <source>
        <strain evidence="5">ATCC 30045</strain>
    </source>
</reference>
<keyword evidence="5" id="KW-1185">Reference proteome</keyword>
<dbReference type="RefSeq" id="XP_028544975.1">
    <property type="nucleotide sequence ID" value="XM_028689174.1"/>
</dbReference>
<feature type="compositionally biased region" description="Polar residues" evidence="2">
    <location>
        <begin position="417"/>
        <end position="430"/>
    </location>
</feature>
<feature type="compositionally biased region" description="Polar residues" evidence="2">
    <location>
        <begin position="372"/>
        <end position="387"/>
    </location>
</feature>
<keyword evidence="3" id="KW-1133">Transmembrane helix</keyword>
<organism evidence="4 5">
    <name type="scientific">Plasmodium gonderi</name>
    <dbReference type="NCBI Taxonomy" id="77519"/>
    <lineage>
        <taxon>Eukaryota</taxon>
        <taxon>Sar</taxon>
        <taxon>Alveolata</taxon>
        <taxon>Apicomplexa</taxon>
        <taxon>Aconoidasida</taxon>
        <taxon>Haemosporida</taxon>
        <taxon>Plasmodiidae</taxon>
        <taxon>Plasmodium</taxon>
        <taxon>Plasmodium (Plasmodium)</taxon>
    </lineage>
</organism>
<name>A0A1Y1JIR3_PLAGO</name>
<feature type="region of interest" description="Disordered" evidence="2">
    <location>
        <begin position="320"/>
        <end position="387"/>
    </location>
</feature>
<gene>
    <name evidence="4" type="ORF">PGO_123840</name>
</gene>
<sequence>MNKLKEEKKKSVNPDYSPKKIALGPLFIVPPVLMFFSLSIFPFLAEKRDVNNIKKNTNKSSNFICDRNSYVKTCKNTIAGENDNIINKIKELNLLLLQNKDEINILQQENETFSSQVANFVKKCKELQCMISAREKDIAKLKENEKYLVQELNKRDNEKGELELHIKELLQGKESKKAHISDVENKISILKNELDAKCLEINILNDNVKKLEERIILLQNESTKTKQDVINNLKRQDQINEQTNLKDNKIFELDEKTKKLNKIIKDKIEENENLKKKIQQQTSKITYLNEKIQTFEKDQKNDKDKIKKYLETIKNLKKVNSKKDEQSKESKMQDQRKEHEDIVFNSQIYNFSKKKDKHKQIANNSKNHKSGRNTNEQSSNSLSFRDTLNVKNELDCGSNTSSSYSESSDEEIVSFSSKYKLSKNMNNTGDKNVKNK</sequence>
<feature type="region of interest" description="Disordered" evidence="2">
    <location>
        <begin position="417"/>
        <end position="436"/>
    </location>
</feature>
<dbReference type="OMA" id="CKELQCI"/>
<keyword evidence="1" id="KW-0175">Coiled coil</keyword>
<evidence type="ECO:0000256" key="1">
    <source>
        <dbReference type="SAM" id="Coils"/>
    </source>
</evidence>
<dbReference type="OrthoDB" id="386428at2759"/>
<dbReference type="EMBL" id="BDQF01000013">
    <property type="protein sequence ID" value="GAW82386.1"/>
    <property type="molecule type" value="Genomic_DNA"/>
</dbReference>
<evidence type="ECO:0000313" key="5">
    <source>
        <dbReference type="Proteomes" id="UP000195521"/>
    </source>
</evidence>
<feature type="compositionally biased region" description="Basic residues" evidence="2">
    <location>
        <begin position="352"/>
        <end position="371"/>
    </location>
</feature>
<protein>
    <submittedName>
        <fullName evidence="4">Uncharacterized protein</fullName>
    </submittedName>
</protein>
<evidence type="ECO:0000256" key="2">
    <source>
        <dbReference type="SAM" id="MobiDB-lite"/>
    </source>
</evidence>